<dbReference type="EMBL" id="GEDG01036707">
    <property type="protein sequence ID" value="JAP08555.1"/>
    <property type="molecule type" value="Transcribed_RNA"/>
</dbReference>
<proteinExistence type="predicted"/>
<dbReference type="EMBL" id="GEDG01022621">
    <property type="protein sequence ID" value="JAP17362.1"/>
    <property type="molecule type" value="Transcribed_RNA"/>
</dbReference>
<organism evidence="1">
    <name type="scientific">Solanum chacoense</name>
    <name type="common">Chaco potato</name>
    <dbReference type="NCBI Taxonomy" id="4108"/>
    <lineage>
        <taxon>Eukaryota</taxon>
        <taxon>Viridiplantae</taxon>
        <taxon>Streptophyta</taxon>
        <taxon>Embryophyta</taxon>
        <taxon>Tracheophyta</taxon>
        <taxon>Spermatophyta</taxon>
        <taxon>Magnoliopsida</taxon>
        <taxon>eudicotyledons</taxon>
        <taxon>Gunneridae</taxon>
        <taxon>Pentapetalae</taxon>
        <taxon>asterids</taxon>
        <taxon>lamiids</taxon>
        <taxon>Solanales</taxon>
        <taxon>Solanaceae</taxon>
        <taxon>Solanoideae</taxon>
        <taxon>Solaneae</taxon>
        <taxon>Solanum</taxon>
    </lineage>
</organism>
<accession>A0A0V0H9V8</accession>
<name>A0A0V0H9V8_SOLCH</name>
<dbReference type="AlphaFoldDB" id="A0A0V0H9V8"/>
<reference evidence="1" key="1">
    <citation type="submission" date="2015-12" db="EMBL/GenBank/DDBJ databases">
        <title>Gene expression during late stages of embryo sac development: a critical building block for successful pollen-pistil interactions.</title>
        <authorList>
            <person name="Liu Y."/>
            <person name="Joly V."/>
            <person name="Sabar M."/>
            <person name="Matton D.P."/>
        </authorList>
    </citation>
    <scope>NUCLEOTIDE SEQUENCE</scope>
</reference>
<sequence length="70" mass="8504">MRVSKLKYFQLSNILPNFCTNLFCWFRIKFKDDHLMKRGELRKIGVDLKEEQHIKFVDHYVRGQKLEGNC</sequence>
<dbReference type="EMBL" id="GEDG01023261">
    <property type="protein sequence ID" value="JAP16874.1"/>
    <property type="molecule type" value="Transcribed_RNA"/>
</dbReference>
<protein>
    <submittedName>
        <fullName evidence="1">Putative ovule protein</fullName>
    </submittedName>
</protein>
<evidence type="ECO:0000313" key="1">
    <source>
        <dbReference type="EMBL" id="JAP16874.1"/>
    </source>
</evidence>